<proteinExistence type="predicted"/>
<dbReference type="AlphaFoldDB" id="A0A1I5ETP9"/>
<dbReference type="RefSeq" id="WP_074913205.1">
    <property type="nucleotide sequence ID" value="NZ_FOVK01000021.1"/>
</dbReference>
<keyword evidence="2" id="KW-1185">Reference proteome</keyword>
<protein>
    <submittedName>
        <fullName evidence="1">Uncharacterized protein</fullName>
    </submittedName>
</protein>
<evidence type="ECO:0000313" key="2">
    <source>
        <dbReference type="Proteomes" id="UP000181899"/>
    </source>
</evidence>
<accession>A0A1I5ETP9</accession>
<sequence>MSMTRTQVFRRIFKIYNIDLFIHERKSSYHYTKTISEIMALNKIGMILALNEAYTDFVKNALYPIDSVLLNYIFNLNNPSCLADAELSADMNLLLQHCTSLGYMWSECDIKRKLEHLSTASITLKISEVHENHCMRFFNNLTIQNGIIILRPSKDYIEMLCRYSLINNFITFEELSYSNADNKLEFLEKGTELILSYISSDTSTDK</sequence>
<reference evidence="1 2" key="1">
    <citation type="submission" date="2016-10" db="EMBL/GenBank/DDBJ databases">
        <authorList>
            <person name="de Groot N.N."/>
        </authorList>
    </citation>
    <scope>NUCLEOTIDE SEQUENCE [LARGE SCALE GENOMIC DNA]</scope>
    <source>
        <strain evidence="1 2">ML2</strain>
    </source>
</reference>
<evidence type="ECO:0000313" key="1">
    <source>
        <dbReference type="EMBL" id="SFO14902.1"/>
    </source>
</evidence>
<dbReference type="EMBL" id="FOVK01000021">
    <property type="protein sequence ID" value="SFO14902.1"/>
    <property type="molecule type" value="Genomic_DNA"/>
</dbReference>
<name>A0A1I5ETP9_9CLOT</name>
<organism evidence="1 2">
    <name type="scientific">Proteiniclasticum ruminis</name>
    <dbReference type="NCBI Taxonomy" id="398199"/>
    <lineage>
        <taxon>Bacteria</taxon>
        <taxon>Bacillati</taxon>
        <taxon>Bacillota</taxon>
        <taxon>Clostridia</taxon>
        <taxon>Eubacteriales</taxon>
        <taxon>Clostridiaceae</taxon>
        <taxon>Proteiniclasticum</taxon>
    </lineage>
</organism>
<dbReference type="Proteomes" id="UP000181899">
    <property type="component" value="Unassembled WGS sequence"/>
</dbReference>
<gene>
    <name evidence="1" type="ORF">SAMN04488695_1218</name>
</gene>